<evidence type="ECO:0000313" key="9">
    <source>
        <dbReference type="Proteomes" id="UP000009222"/>
    </source>
</evidence>
<dbReference type="AlphaFoldDB" id="F5YF29"/>
<dbReference type="InterPro" id="IPR058240">
    <property type="entry name" value="rSAM_sf"/>
</dbReference>
<evidence type="ECO:0000256" key="4">
    <source>
        <dbReference type="ARBA" id="ARBA00022723"/>
    </source>
</evidence>
<reference evidence="9" key="1">
    <citation type="submission" date="2009-12" db="EMBL/GenBank/DDBJ databases">
        <title>Complete sequence of Treponema azotonutricium strain ZAS-9.</title>
        <authorList>
            <person name="Tetu S.G."/>
            <person name="Matson E."/>
            <person name="Ren Q."/>
            <person name="Seshadri R."/>
            <person name="Elbourne L."/>
            <person name="Hassan K.A."/>
            <person name="Durkin A."/>
            <person name="Radune D."/>
            <person name="Mohamoud Y."/>
            <person name="Shay R."/>
            <person name="Jin S."/>
            <person name="Zhang X."/>
            <person name="Lucey K."/>
            <person name="Ballor N.R."/>
            <person name="Ottesen E."/>
            <person name="Rosenthal R."/>
            <person name="Allen A."/>
            <person name="Leadbetter J.R."/>
            <person name="Paulsen I.T."/>
        </authorList>
    </citation>
    <scope>NUCLEOTIDE SEQUENCE [LARGE SCALE GENOMIC DNA]</scope>
    <source>
        <strain evidence="9">ATCC BAA-888 / DSM 13862 / ZAS-9</strain>
    </source>
</reference>
<dbReference type="CDD" id="cd01335">
    <property type="entry name" value="Radical_SAM"/>
    <property type="match status" value="1"/>
</dbReference>
<evidence type="ECO:0000256" key="1">
    <source>
        <dbReference type="ARBA" id="ARBA00001966"/>
    </source>
</evidence>
<feature type="domain" description="Radical SAM core" evidence="7">
    <location>
        <begin position="16"/>
        <end position="126"/>
    </location>
</feature>
<dbReference type="PANTHER" id="PTHR43787">
    <property type="entry name" value="FEMO COFACTOR BIOSYNTHESIS PROTEIN NIFB-RELATED"/>
    <property type="match status" value="1"/>
</dbReference>
<dbReference type="STRING" id="545695.TREAZ_2539"/>
<evidence type="ECO:0000256" key="3">
    <source>
        <dbReference type="ARBA" id="ARBA00022691"/>
    </source>
</evidence>
<dbReference type="GO" id="GO:0051539">
    <property type="term" value="F:4 iron, 4 sulfur cluster binding"/>
    <property type="evidence" value="ECO:0007669"/>
    <property type="project" value="UniProtKB-KW"/>
</dbReference>
<gene>
    <name evidence="8" type="ordered locus">TREAZ_2539</name>
</gene>
<keyword evidence="2" id="KW-0004">4Fe-4S</keyword>
<keyword evidence="3" id="KW-0949">S-adenosyl-L-methionine</keyword>
<keyword evidence="6" id="KW-0411">Iron-sulfur</keyword>
<keyword evidence="4" id="KW-0479">Metal-binding</keyword>
<evidence type="ECO:0000256" key="5">
    <source>
        <dbReference type="ARBA" id="ARBA00023004"/>
    </source>
</evidence>
<keyword evidence="9" id="KW-1185">Reference proteome</keyword>
<evidence type="ECO:0000256" key="6">
    <source>
        <dbReference type="ARBA" id="ARBA00023014"/>
    </source>
</evidence>
<dbReference type="Gene3D" id="3.20.20.70">
    <property type="entry name" value="Aldolase class I"/>
    <property type="match status" value="1"/>
</dbReference>
<dbReference type="InterPro" id="IPR007197">
    <property type="entry name" value="rSAM"/>
</dbReference>
<dbReference type="EMBL" id="CP001841">
    <property type="protein sequence ID" value="AEF82564.1"/>
    <property type="molecule type" value="Genomic_DNA"/>
</dbReference>
<dbReference type="HOGENOM" id="CLU_815679_0_0_12"/>
<name>F5YF29_LEAAZ</name>
<accession>F5YF29</accession>
<sequence>MLNAGTLRHCGIMVNYKCTAACRHCLYSCSPGWEDGYINEKTAREICRLLVKGGCRSVHIGGGEPFLDFEGLLMMVKELAASGISLEYIETNAFWAKNEKAAEMINRLRDAGIDALCISVDPFHAEYVPYSLPLRLAELCGKSGMGYFLWKQEFLPALSRLDASKPHSREEIEKVLSDKYIPNTAKLYGLSYGGRAINIEDEFTPKKDAELLSKDKSPCKNLLSTGHFHIDLDANFIPPGCTGIKIPLTEVVNGIPDGKYPAFEALYKGGINSLAKLALQAGIKPRTEGYASKCNLCFHVRHYLAESGLYPELDSKHYQEALETKYRN</sequence>
<dbReference type="SFLD" id="SFLDS00029">
    <property type="entry name" value="Radical_SAM"/>
    <property type="match status" value="1"/>
</dbReference>
<dbReference type="eggNOG" id="COG0535">
    <property type="taxonomic scope" value="Bacteria"/>
</dbReference>
<dbReference type="Pfam" id="PF04055">
    <property type="entry name" value="Radical_SAM"/>
    <property type="match status" value="1"/>
</dbReference>
<keyword evidence="5" id="KW-0408">Iron</keyword>
<dbReference type="InParanoid" id="F5YF29"/>
<protein>
    <submittedName>
        <fullName evidence="8">Radical SAM domain protein</fullName>
    </submittedName>
</protein>
<dbReference type="KEGG" id="taz:TREAZ_2539"/>
<evidence type="ECO:0000259" key="7">
    <source>
        <dbReference type="Pfam" id="PF04055"/>
    </source>
</evidence>
<dbReference type="GO" id="GO:0003824">
    <property type="term" value="F:catalytic activity"/>
    <property type="evidence" value="ECO:0007669"/>
    <property type="project" value="InterPro"/>
</dbReference>
<dbReference type="InterPro" id="IPR013785">
    <property type="entry name" value="Aldolase_TIM"/>
</dbReference>
<dbReference type="GO" id="GO:0046872">
    <property type="term" value="F:metal ion binding"/>
    <property type="evidence" value="ECO:0007669"/>
    <property type="project" value="UniProtKB-KW"/>
</dbReference>
<dbReference type="Proteomes" id="UP000009222">
    <property type="component" value="Chromosome"/>
</dbReference>
<reference evidence="8 9" key="2">
    <citation type="journal article" date="2011" name="ISME J.">
        <title>RNA-seq reveals cooperative metabolic interactions between two termite-gut spirochete species in co-culture.</title>
        <authorList>
            <person name="Rosenthal A.Z."/>
            <person name="Matson E.G."/>
            <person name="Eldar A."/>
            <person name="Leadbetter J.R."/>
        </authorList>
    </citation>
    <scope>NUCLEOTIDE SEQUENCE [LARGE SCALE GENOMIC DNA]</scope>
    <source>
        <strain evidence="9">ATCC BAA-888 / DSM 13862 / ZAS-9</strain>
    </source>
</reference>
<comment type="cofactor">
    <cofactor evidence="1">
        <name>[4Fe-4S] cluster</name>
        <dbReference type="ChEBI" id="CHEBI:49883"/>
    </cofactor>
</comment>
<dbReference type="PANTHER" id="PTHR43787:SF10">
    <property type="entry name" value="COFACTOR MODIFYING PROTEIN"/>
    <property type="match status" value="1"/>
</dbReference>
<evidence type="ECO:0000256" key="2">
    <source>
        <dbReference type="ARBA" id="ARBA00022485"/>
    </source>
</evidence>
<organism evidence="8 9">
    <name type="scientific">Leadbettera azotonutricia (strain ATCC BAA-888 / DSM 13862 / ZAS-9)</name>
    <name type="common">Treponema azotonutricium</name>
    <dbReference type="NCBI Taxonomy" id="545695"/>
    <lineage>
        <taxon>Bacteria</taxon>
        <taxon>Pseudomonadati</taxon>
        <taxon>Spirochaetota</taxon>
        <taxon>Spirochaetia</taxon>
        <taxon>Spirochaetales</taxon>
        <taxon>Breznakiellaceae</taxon>
        <taxon>Leadbettera</taxon>
    </lineage>
</organism>
<dbReference type="RefSeq" id="WP_015712988.1">
    <property type="nucleotide sequence ID" value="NC_015577.1"/>
</dbReference>
<evidence type="ECO:0000313" key="8">
    <source>
        <dbReference type="EMBL" id="AEF82564.1"/>
    </source>
</evidence>
<proteinExistence type="predicted"/>
<dbReference type="SUPFAM" id="SSF102114">
    <property type="entry name" value="Radical SAM enzymes"/>
    <property type="match status" value="1"/>
</dbReference>